<keyword evidence="3" id="KW-0464">Manganese</keyword>
<dbReference type="InterPro" id="IPR047129">
    <property type="entry name" value="PPA2-like"/>
</dbReference>
<dbReference type="PROSITE" id="PS00125">
    <property type="entry name" value="SER_THR_PHOSPHATASE"/>
    <property type="match status" value="1"/>
</dbReference>
<dbReference type="EC" id="3.1.3.16" evidence="4"/>
<organism evidence="6 7">
    <name type="scientific">Trichomonas vaginalis (strain ATCC PRA-98 / G3)</name>
    <dbReference type="NCBI Taxonomy" id="412133"/>
    <lineage>
        <taxon>Eukaryota</taxon>
        <taxon>Metamonada</taxon>
        <taxon>Parabasalia</taxon>
        <taxon>Trichomonadida</taxon>
        <taxon>Trichomonadidae</taxon>
        <taxon>Trichomonas</taxon>
    </lineage>
</organism>
<dbReference type="AlphaFoldDB" id="A2F7T9"/>
<keyword evidence="1" id="KW-0479">Metal-binding</keyword>
<dbReference type="PANTHER" id="PTHR45619">
    <property type="entry name" value="SERINE/THREONINE-PROTEIN PHOSPHATASE PP2A-RELATED"/>
    <property type="match status" value="1"/>
</dbReference>
<protein>
    <recommendedName>
        <fullName evidence="4">Serine/threonine-protein phosphatase</fullName>
        <ecNumber evidence="4">3.1.3.16</ecNumber>
    </recommendedName>
</protein>
<dbReference type="GO" id="GO:0004722">
    <property type="term" value="F:protein serine/threonine phosphatase activity"/>
    <property type="evidence" value="ECO:0000318"/>
    <property type="project" value="GO_Central"/>
</dbReference>
<proteinExistence type="inferred from homology"/>
<dbReference type="Gene3D" id="3.60.21.10">
    <property type="match status" value="1"/>
</dbReference>
<dbReference type="SMART" id="SM00156">
    <property type="entry name" value="PP2Ac"/>
    <property type="match status" value="1"/>
</dbReference>
<dbReference type="eggNOG" id="KOG0372">
    <property type="taxonomic scope" value="Eukaryota"/>
</dbReference>
<evidence type="ECO:0000259" key="5">
    <source>
        <dbReference type="PROSITE" id="PS00125"/>
    </source>
</evidence>
<dbReference type="InParanoid" id="A2F7T9"/>
<keyword evidence="7" id="KW-1185">Reference proteome</keyword>
<dbReference type="InterPro" id="IPR004843">
    <property type="entry name" value="Calcineurin-like_PHP"/>
</dbReference>
<accession>A2F7T9</accession>
<dbReference type="Pfam" id="PF00149">
    <property type="entry name" value="Metallophos"/>
    <property type="match status" value="1"/>
</dbReference>
<dbReference type="OrthoDB" id="1930084at2759"/>
<evidence type="ECO:0000256" key="2">
    <source>
        <dbReference type="ARBA" id="ARBA00022801"/>
    </source>
</evidence>
<dbReference type="STRING" id="5722.A2F7T9"/>
<dbReference type="PRINTS" id="PR00114">
    <property type="entry name" value="STPHPHTASE"/>
</dbReference>
<dbReference type="GO" id="GO:0000724">
    <property type="term" value="P:double-strand break repair via homologous recombination"/>
    <property type="evidence" value="ECO:0000318"/>
    <property type="project" value="GO_Central"/>
</dbReference>
<dbReference type="InterPro" id="IPR006186">
    <property type="entry name" value="Ser/Thr-sp_prot-phosphatase"/>
</dbReference>
<dbReference type="EMBL" id="DS113653">
    <property type="protein sequence ID" value="EAX99018.1"/>
    <property type="molecule type" value="Genomic_DNA"/>
</dbReference>
<dbReference type="GO" id="GO:0046872">
    <property type="term" value="F:metal ion binding"/>
    <property type="evidence" value="ECO:0007669"/>
    <property type="project" value="UniProtKB-KW"/>
</dbReference>
<name>A2F7T9_TRIV3</name>
<evidence type="ECO:0000313" key="6">
    <source>
        <dbReference type="EMBL" id="EAX99018.1"/>
    </source>
</evidence>
<evidence type="ECO:0000256" key="1">
    <source>
        <dbReference type="ARBA" id="ARBA00022723"/>
    </source>
</evidence>
<dbReference type="Proteomes" id="UP000001542">
    <property type="component" value="Unassembled WGS sequence"/>
</dbReference>
<reference evidence="6" key="2">
    <citation type="journal article" date="2007" name="Science">
        <title>Draft genome sequence of the sexually transmitted pathogen Trichomonas vaginalis.</title>
        <authorList>
            <person name="Carlton J.M."/>
            <person name="Hirt R.P."/>
            <person name="Silva J.C."/>
            <person name="Delcher A.L."/>
            <person name="Schatz M."/>
            <person name="Zhao Q."/>
            <person name="Wortman J.R."/>
            <person name="Bidwell S.L."/>
            <person name="Alsmark U.C.M."/>
            <person name="Besteiro S."/>
            <person name="Sicheritz-Ponten T."/>
            <person name="Noel C.J."/>
            <person name="Dacks J.B."/>
            <person name="Foster P.G."/>
            <person name="Simillion C."/>
            <person name="Van de Peer Y."/>
            <person name="Miranda-Saavedra D."/>
            <person name="Barton G.J."/>
            <person name="Westrop G.D."/>
            <person name="Mueller S."/>
            <person name="Dessi D."/>
            <person name="Fiori P.L."/>
            <person name="Ren Q."/>
            <person name="Paulsen I."/>
            <person name="Zhang H."/>
            <person name="Bastida-Corcuera F.D."/>
            <person name="Simoes-Barbosa A."/>
            <person name="Brown M.T."/>
            <person name="Hayes R.D."/>
            <person name="Mukherjee M."/>
            <person name="Okumura C.Y."/>
            <person name="Schneider R."/>
            <person name="Smith A.J."/>
            <person name="Vanacova S."/>
            <person name="Villalvazo M."/>
            <person name="Haas B.J."/>
            <person name="Pertea M."/>
            <person name="Feldblyum T.V."/>
            <person name="Utterback T.R."/>
            <person name="Shu C.L."/>
            <person name="Osoegawa K."/>
            <person name="de Jong P.J."/>
            <person name="Hrdy I."/>
            <person name="Horvathova L."/>
            <person name="Zubacova Z."/>
            <person name="Dolezal P."/>
            <person name="Malik S.B."/>
            <person name="Logsdon J.M. Jr."/>
            <person name="Henze K."/>
            <person name="Gupta A."/>
            <person name="Wang C.C."/>
            <person name="Dunne R.L."/>
            <person name="Upcroft J.A."/>
            <person name="Upcroft P."/>
            <person name="White O."/>
            <person name="Salzberg S.L."/>
            <person name="Tang P."/>
            <person name="Chiu C.-H."/>
            <person name="Lee Y.-S."/>
            <person name="Embley T.M."/>
            <person name="Coombs G.H."/>
            <person name="Mottram J.C."/>
            <person name="Tachezy J."/>
            <person name="Fraser-Liggett C.M."/>
            <person name="Johnson P.J."/>
        </authorList>
    </citation>
    <scope>NUCLEOTIDE SEQUENCE [LARGE SCALE GENOMIC DNA]</scope>
    <source>
        <strain evidence="6">G3</strain>
    </source>
</reference>
<sequence>MSELNLDKILQQIRQGENLEEGVFVSLLMKLMEVLYCESNLIELTSPITICGDVHGQLYDVFELFKAGGDPATTKYLFMGDYVDRGYYSCLTFAYLAALKLKYPGNVYLLRGNHECRQVNQMYGFYAECTLLYGHSGVWSLCNEVFDLLPYCALIDGEIFSTHGGLSPEIPLIDKINSINRVEDVPSTGPFADLTWSDPDDTTWSPNPRGAGHCFGEQPTREFCHLNGLRFVTRSHQLVMQGYEWYFNNLLVNIWSAPNYMYRSGNKASVMKYAGKGENELVIFNPCPASERKIPAELPTSGYFI</sequence>
<evidence type="ECO:0000256" key="4">
    <source>
        <dbReference type="RuleBase" id="RU004273"/>
    </source>
</evidence>
<dbReference type="RefSeq" id="XP_001311948.1">
    <property type="nucleotide sequence ID" value="XM_001311947.1"/>
</dbReference>
<gene>
    <name evidence="6" type="ORF">TVAG_008650</name>
</gene>
<feature type="domain" description="Serine/threonine specific protein phosphatases" evidence="5">
    <location>
        <begin position="110"/>
        <end position="115"/>
    </location>
</feature>
<reference evidence="6" key="1">
    <citation type="submission" date="2006-10" db="EMBL/GenBank/DDBJ databases">
        <authorList>
            <person name="Amadeo P."/>
            <person name="Zhao Q."/>
            <person name="Wortman J."/>
            <person name="Fraser-Liggett C."/>
            <person name="Carlton J."/>
        </authorList>
    </citation>
    <scope>NUCLEOTIDE SEQUENCE</scope>
    <source>
        <strain evidence="6">G3</strain>
    </source>
</reference>
<dbReference type="VEuPathDB" id="TrichDB:TVAGG3_0017970"/>
<comment type="catalytic activity">
    <reaction evidence="4">
        <text>O-phospho-L-threonyl-[protein] + H2O = L-threonyl-[protein] + phosphate</text>
        <dbReference type="Rhea" id="RHEA:47004"/>
        <dbReference type="Rhea" id="RHEA-COMP:11060"/>
        <dbReference type="Rhea" id="RHEA-COMP:11605"/>
        <dbReference type="ChEBI" id="CHEBI:15377"/>
        <dbReference type="ChEBI" id="CHEBI:30013"/>
        <dbReference type="ChEBI" id="CHEBI:43474"/>
        <dbReference type="ChEBI" id="CHEBI:61977"/>
        <dbReference type="EC" id="3.1.3.16"/>
    </reaction>
</comment>
<comment type="similarity">
    <text evidence="4">Belongs to the PPP phosphatase family.</text>
</comment>
<dbReference type="GO" id="GO:0005737">
    <property type="term" value="C:cytoplasm"/>
    <property type="evidence" value="ECO:0000318"/>
    <property type="project" value="GO_Central"/>
</dbReference>
<evidence type="ECO:0000313" key="7">
    <source>
        <dbReference type="Proteomes" id="UP000001542"/>
    </source>
</evidence>
<dbReference type="GO" id="GO:0005634">
    <property type="term" value="C:nucleus"/>
    <property type="evidence" value="ECO:0000318"/>
    <property type="project" value="GO_Central"/>
</dbReference>
<dbReference type="VEuPathDB" id="TrichDB:TVAG_008650"/>
<dbReference type="SUPFAM" id="SSF56300">
    <property type="entry name" value="Metallo-dependent phosphatases"/>
    <property type="match status" value="1"/>
</dbReference>
<dbReference type="KEGG" id="tva:4756821"/>
<dbReference type="OMA" id="QYGFYLE"/>
<evidence type="ECO:0000256" key="3">
    <source>
        <dbReference type="ARBA" id="ARBA00023211"/>
    </source>
</evidence>
<keyword evidence="2 4" id="KW-0378">Hydrolase</keyword>
<dbReference type="SMR" id="A2F7T9"/>
<dbReference type="InterPro" id="IPR029052">
    <property type="entry name" value="Metallo-depent_PP-like"/>
</dbReference>